<gene>
    <name evidence="1" type="ORF">EZS28_005371</name>
</gene>
<dbReference type="EMBL" id="SNRW01000821">
    <property type="protein sequence ID" value="KAA6399096.1"/>
    <property type="molecule type" value="Genomic_DNA"/>
</dbReference>
<name>A0A5J4WX47_9EUKA</name>
<dbReference type="Proteomes" id="UP000324800">
    <property type="component" value="Unassembled WGS sequence"/>
</dbReference>
<organism evidence="1 2">
    <name type="scientific">Streblomastix strix</name>
    <dbReference type="NCBI Taxonomy" id="222440"/>
    <lineage>
        <taxon>Eukaryota</taxon>
        <taxon>Metamonada</taxon>
        <taxon>Preaxostyla</taxon>
        <taxon>Oxymonadida</taxon>
        <taxon>Streblomastigidae</taxon>
        <taxon>Streblomastix</taxon>
    </lineage>
</organism>
<dbReference type="AlphaFoldDB" id="A0A5J4WX47"/>
<reference evidence="1 2" key="1">
    <citation type="submission" date="2019-03" db="EMBL/GenBank/DDBJ databases">
        <title>Single cell metagenomics reveals metabolic interactions within the superorganism composed of flagellate Streblomastix strix and complex community of Bacteroidetes bacteria on its surface.</title>
        <authorList>
            <person name="Treitli S.C."/>
            <person name="Kolisko M."/>
            <person name="Husnik F."/>
            <person name="Keeling P."/>
            <person name="Hampl V."/>
        </authorList>
    </citation>
    <scope>NUCLEOTIDE SEQUENCE [LARGE SCALE GENOMIC DNA]</scope>
    <source>
        <strain evidence="1">ST1C</strain>
    </source>
</reference>
<accession>A0A5J4WX47</accession>
<protein>
    <submittedName>
        <fullName evidence="1">Uncharacterized protein</fullName>
    </submittedName>
</protein>
<comment type="caution">
    <text evidence="1">The sequence shown here is derived from an EMBL/GenBank/DDBJ whole genome shotgun (WGS) entry which is preliminary data.</text>
</comment>
<evidence type="ECO:0000313" key="1">
    <source>
        <dbReference type="EMBL" id="KAA6399096.1"/>
    </source>
</evidence>
<proteinExistence type="predicted"/>
<evidence type="ECO:0000313" key="2">
    <source>
        <dbReference type="Proteomes" id="UP000324800"/>
    </source>
</evidence>
<sequence length="80" mass="9035">MLSLKRDRGTINHDELMKVVFVEAIVYKVLRMQQICRAALDTTTIDQIVITLKTDLKKDSAGKIEVVLKEINSEKVCSDA</sequence>